<feature type="coiled-coil region" evidence="4">
    <location>
        <begin position="487"/>
        <end position="521"/>
    </location>
</feature>
<evidence type="ECO:0000256" key="4">
    <source>
        <dbReference type="SAM" id="Coils"/>
    </source>
</evidence>
<evidence type="ECO:0000259" key="5">
    <source>
        <dbReference type="Pfam" id="PF02463"/>
    </source>
</evidence>
<comment type="similarity">
    <text evidence="1">Belongs to the SMC family. SbcC subfamily.</text>
</comment>
<comment type="caution">
    <text evidence="6">The sequence shown here is derived from an EMBL/GenBank/DDBJ whole genome shotgun (WGS) entry which is preliminary data.</text>
</comment>
<feature type="coiled-coil region" evidence="4">
    <location>
        <begin position="203"/>
        <end position="283"/>
    </location>
</feature>
<evidence type="ECO:0000313" key="6">
    <source>
        <dbReference type="EMBL" id="KUL27347.1"/>
    </source>
</evidence>
<reference evidence="7" key="1">
    <citation type="submission" date="2015-10" db="EMBL/GenBank/DDBJ databases">
        <authorList>
            <person name="Ju K.-S."/>
            <person name="Doroghazi J.R."/>
            <person name="Metcalf W.W."/>
        </authorList>
    </citation>
    <scope>NUCLEOTIDE SEQUENCE [LARGE SCALE GENOMIC DNA]</scope>
    <source>
        <strain evidence="7">NRRL 3151</strain>
    </source>
</reference>
<comment type="subunit">
    <text evidence="2">Heterodimer of SbcC and SbcD.</text>
</comment>
<dbReference type="SUPFAM" id="SSF52540">
    <property type="entry name" value="P-loop containing nucleoside triphosphate hydrolases"/>
    <property type="match status" value="1"/>
</dbReference>
<keyword evidence="4" id="KW-0175">Coiled coil</keyword>
<proteinExistence type="inferred from homology"/>
<dbReference type="AlphaFoldDB" id="A0A101JIF3"/>
<feature type="domain" description="RecF/RecN/SMC N-terminal" evidence="5">
    <location>
        <begin position="6"/>
        <end position="1034"/>
    </location>
</feature>
<dbReference type="RefSeq" id="WP_062707429.1">
    <property type="nucleotide sequence ID" value="NZ_LLZG01000355.1"/>
</dbReference>
<evidence type="ECO:0000256" key="3">
    <source>
        <dbReference type="ARBA" id="ARBA00013368"/>
    </source>
</evidence>
<dbReference type="Pfam" id="PF02463">
    <property type="entry name" value="SMC_N"/>
    <property type="match status" value="1"/>
</dbReference>
<protein>
    <recommendedName>
        <fullName evidence="3">Nuclease SbcCD subunit C</fullName>
    </recommendedName>
</protein>
<evidence type="ECO:0000256" key="1">
    <source>
        <dbReference type="ARBA" id="ARBA00006930"/>
    </source>
</evidence>
<dbReference type="Proteomes" id="UP000053923">
    <property type="component" value="Unassembled WGS sequence"/>
</dbReference>
<evidence type="ECO:0000313" key="7">
    <source>
        <dbReference type="Proteomes" id="UP000053923"/>
    </source>
</evidence>
<name>A0A101JIF3_9ACTN</name>
<keyword evidence="7" id="KW-1185">Reference proteome</keyword>
<gene>
    <name evidence="6" type="ORF">ADL12_30335</name>
</gene>
<dbReference type="Gene3D" id="3.40.50.300">
    <property type="entry name" value="P-loop containing nucleotide triphosphate hydrolases"/>
    <property type="match status" value="2"/>
</dbReference>
<sequence>MKPLTLSIIGLRSYPTPVTVDFTGKSLVAALGNTGAGKSSMLDAIVFALFRKSSWDAKEPRQLIADGAQAMSVELTFLHNGQRWHIHRTMHATNPNAARHHLKNLDTGEEIDGANDVDPRIKAILQMGYDTFLRVGLLPQGKFDRLLVAAPKERSARLRELFGAESLESVQQMAARRREALKDLLVDARAKRDSMPADPERAAEEAGAAADAAEARAERLSTAVDRITGLQKEISEARTAAEKAAAARTTLSARTVTGAGTSLDALEAVAADIAARRDALDDRDAQARAQESELTDEITAAEAEGEGPSALTKAAVILQTLAEHATEHRSERDRLAELTGQLAGEREDIATTEADLAERVAHTKPLAEAARAASQASREIRIRAATARTALTAALSTARRVADTASAEATAVSEHRSARDGLGPLETATAAADKALAAAERHLEAHRLRNRAAAIAAELQPGDDCLVCHRQLPADFAPGSTTDTAELTTAKTQLDEAKTAREAAADRLAEARATVTEAEKTVLAREKDHRDTQQKARKAIAEAVSAFEDLEALAAGTGRGFEAESASATLTAATTALATPTTDGAAQPQERPEQNTAPITDAIAACEQTADDHAENLKTEEHRLTARIEAEHTTLEGRKEAHRRAVDDAATASKRHARAAARTTADLHALPTRIRAILPDEAIDVTADEASAAAAAVTIRQAETQELLDRREEARAEKTSVLAQQRALDQEARTDLERPLNELRGNLDAWAHAATQAVAHLDDASNHRMPQAPTEPGIAEVRQFVVELSAVTQMLDDQLTERATTATERANTAATSLGEHAAALCDVEDFASAADLTAPSALHPLVTAAAHANRETEEQLQKQQKALDTIKPAADLDFAIAAGKARYEALEVLRTELVDAKFLGHLTTLRTHALLGVASDLLQHMTEGRFGFADTFDIVSRSSGVNHHPNRLSGGEKFLASLALALALAELHSRNGSSLGSLFLDEGFAALDTTTLDSALDVLRAQAGGNRLVMVISHLHAVAEAVDDVLWVERTPAGSSAHWLTSAERDDLVQADLASGLQELAR</sequence>
<dbReference type="InterPro" id="IPR003395">
    <property type="entry name" value="RecF/RecN/SMC_N"/>
</dbReference>
<evidence type="ECO:0000256" key="2">
    <source>
        <dbReference type="ARBA" id="ARBA00011322"/>
    </source>
</evidence>
<dbReference type="OrthoDB" id="9795626at2"/>
<dbReference type="PANTHER" id="PTHR32114:SF2">
    <property type="entry name" value="ABC TRANSPORTER ABCH.3"/>
    <property type="match status" value="1"/>
</dbReference>
<dbReference type="EMBL" id="LLZG01000355">
    <property type="protein sequence ID" value="KUL27347.1"/>
    <property type="molecule type" value="Genomic_DNA"/>
</dbReference>
<dbReference type="InterPro" id="IPR027417">
    <property type="entry name" value="P-loop_NTPase"/>
</dbReference>
<organism evidence="6 7">
    <name type="scientific">Streptomyces regalis</name>
    <dbReference type="NCBI Taxonomy" id="68262"/>
    <lineage>
        <taxon>Bacteria</taxon>
        <taxon>Bacillati</taxon>
        <taxon>Actinomycetota</taxon>
        <taxon>Actinomycetes</taxon>
        <taxon>Kitasatosporales</taxon>
        <taxon>Streptomycetaceae</taxon>
        <taxon>Streptomyces</taxon>
    </lineage>
</organism>
<dbReference type="PANTHER" id="PTHR32114">
    <property type="entry name" value="ABC TRANSPORTER ABCH.3"/>
    <property type="match status" value="1"/>
</dbReference>
<accession>A0A101JIF3</accession>